<accession>A0A1I5AYF6</accession>
<dbReference type="InterPro" id="IPR044992">
    <property type="entry name" value="ChyE-like"/>
</dbReference>
<dbReference type="SUPFAM" id="SSF52317">
    <property type="entry name" value="Class I glutamine amidotransferase-like"/>
    <property type="match status" value="1"/>
</dbReference>
<feature type="domain" description="Glutamine amidotransferase" evidence="1">
    <location>
        <begin position="49"/>
        <end position="195"/>
    </location>
</feature>
<dbReference type="Proteomes" id="UP000199236">
    <property type="component" value="Unassembled WGS sequence"/>
</dbReference>
<dbReference type="Gene3D" id="3.40.50.880">
    <property type="match status" value="1"/>
</dbReference>
<evidence type="ECO:0000313" key="3">
    <source>
        <dbReference type="Proteomes" id="UP000199236"/>
    </source>
</evidence>
<organism evidence="2 3">
    <name type="scientific">Cohaesibacter marisflavi</name>
    <dbReference type="NCBI Taxonomy" id="655353"/>
    <lineage>
        <taxon>Bacteria</taxon>
        <taxon>Pseudomonadati</taxon>
        <taxon>Pseudomonadota</taxon>
        <taxon>Alphaproteobacteria</taxon>
        <taxon>Hyphomicrobiales</taxon>
        <taxon>Cohaesibacteraceae</taxon>
    </lineage>
</organism>
<proteinExistence type="predicted"/>
<dbReference type="GO" id="GO:0005829">
    <property type="term" value="C:cytosol"/>
    <property type="evidence" value="ECO:0007669"/>
    <property type="project" value="TreeGrafter"/>
</dbReference>
<dbReference type="InterPro" id="IPR029062">
    <property type="entry name" value="Class_I_gatase-like"/>
</dbReference>
<protein>
    <submittedName>
        <fullName evidence="2">GMP synthase-Glutamine amidotransferase</fullName>
    </submittedName>
</protein>
<keyword evidence="3" id="KW-1185">Reference proteome</keyword>
<evidence type="ECO:0000259" key="1">
    <source>
        <dbReference type="Pfam" id="PF00117"/>
    </source>
</evidence>
<name>A0A1I5AYF6_9HYPH</name>
<reference evidence="2 3" key="1">
    <citation type="submission" date="2016-10" db="EMBL/GenBank/DDBJ databases">
        <authorList>
            <person name="de Groot N.N."/>
        </authorList>
    </citation>
    <scope>NUCLEOTIDE SEQUENCE [LARGE SCALE GENOMIC DNA]</scope>
    <source>
        <strain evidence="2 3">CGMCC 1.9157</strain>
    </source>
</reference>
<dbReference type="InterPro" id="IPR017926">
    <property type="entry name" value="GATASE"/>
</dbReference>
<dbReference type="Pfam" id="PF00117">
    <property type="entry name" value="GATase"/>
    <property type="match status" value="1"/>
</dbReference>
<dbReference type="PROSITE" id="PS51273">
    <property type="entry name" value="GATASE_TYPE_1"/>
    <property type="match status" value="1"/>
</dbReference>
<evidence type="ECO:0000313" key="2">
    <source>
        <dbReference type="EMBL" id="SFN67546.1"/>
    </source>
</evidence>
<sequence>MKIGLLVAGPLPEELVKQFGTFDDMFKALLLKQEPSLTFASYDVYEDNFPEDTKDCDGWIVTGSLHSAYEKLPWMIRLEAFIREAIKADQPTIGICFGHQIMATAMGGVVEKAPSGKWGAAVHTYKISLNDRERPAWMNGDGETFALQASHQDQVTVLPESGCLIAGNEFCPNGMIAYGKAGLSLQLHPELSSGIVETMLHKRRGTAMTEQDADVALSHVNDPVDADRVAQWMMLFFHQSWDRKPV</sequence>
<dbReference type="GO" id="GO:0016740">
    <property type="term" value="F:transferase activity"/>
    <property type="evidence" value="ECO:0007669"/>
    <property type="project" value="UniProtKB-KW"/>
</dbReference>
<dbReference type="CDD" id="cd01741">
    <property type="entry name" value="GATase1_1"/>
    <property type="match status" value="1"/>
</dbReference>
<keyword evidence="2" id="KW-0315">Glutamine amidotransferase</keyword>
<dbReference type="OrthoDB" id="9794816at2"/>
<dbReference type="EMBL" id="FOVR01000001">
    <property type="protein sequence ID" value="SFN67546.1"/>
    <property type="molecule type" value="Genomic_DNA"/>
</dbReference>
<dbReference type="PANTHER" id="PTHR42695:SF5">
    <property type="entry name" value="GLUTAMINE AMIDOTRANSFERASE YLR126C-RELATED"/>
    <property type="match status" value="1"/>
</dbReference>
<gene>
    <name evidence="2" type="ORF">SAMN04488056_101656</name>
</gene>
<keyword evidence="2" id="KW-0808">Transferase</keyword>
<dbReference type="AlphaFoldDB" id="A0A1I5AYF6"/>
<dbReference type="STRING" id="655353.SAMN04488056_101656"/>
<dbReference type="RefSeq" id="WP_090068760.1">
    <property type="nucleotide sequence ID" value="NZ_FOVR01000001.1"/>
</dbReference>
<dbReference type="PANTHER" id="PTHR42695">
    <property type="entry name" value="GLUTAMINE AMIDOTRANSFERASE YLR126C-RELATED"/>
    <property type="match status" value="1"/>
</dbReference>